<organism evidence="5 6">
    <name type="scientific">Ficus carica</name>
    <name type="common">Common fig</name>
    <dbReference type="NCBI Taxonomy" id="3494"/>
    <lineage>
        <taxon>Eukaryota</taxon>
        <taxon>Viridiplantae</taxon>
        <taxon>Streptophyta</taxon>
        <taxon>Embryophyta</taxon>
        <taxon>Tracheophyta</taxon>
        <taxon>Spermatophyta</taxon>
        <taxon>Magnoliopsida</taxon>
        <taxon>eudicotyledons</taxon>
        <taxon>Gunneridae</taxon>
        <taxon>Pentapetalae</taxon>
        <taxon>rosids</taxon>
        <taxon>fabids</taxon>
        <taxon>Rosales</taxon>
        <taxon>Moraceae</taxon>
        <taxon>Ficeae</taxon>
        <taxon>Ficus</taxon>
    </lineage>
</organism>
<keyword evidence="3" id="KW-0378">Hydrolase</keyword>
<name>A0AA88E2G0_FICCA</name>
<protein>
    <recommendedName>
        <fullName evidence="4">Ubiquitin-like protease family profile domain-containing protein</fullName>
    </recommendedName>
</protein>
<dbReference type="Proteomes" id="UP001187192">
    <property type="component" value="Unassembled WGS sequence"/>
</dbReference>
<evidence type="ECO:0000256" key="1">
    <source>
        <dbReference type="ARBA" id="ARBA00005234"/>
    </source>
</evidence>
<sequence length="88" mass="9836">MHPIPVTIIKDIPKQGNGGDCGMFTIKFAECLIEERDVKYWIYSIGHNRYDHPVITVMTGTLVHGRGNNRCDRPVTTVMTVTLVHGIG</sequence>
<keyword evidence="2" id="KW-0645">Protease</keyword>
<keyword evidence="6" id="KW-1185">Reference proteome</keyword>
<dbReference type="GO" id="GO:0008234">
    <property type="term" value="F:cysteine-type peptidase activity"/>
    <property type="evidence" value="ECO:0007669"/>
    <property type="project" value="InterPro"/>
</dbReference>
<dbReference type="Gene3D" id="1.10.418.20">
    <property type="match status" value="1"/>
</dbReference>
<dbReference type="EMBL" id="BTGU01000274">
    <property type="protein sequence ID" value="GMN65953.1"/>
    <property type="molecule type" value="Genomic_DNA"/>
</dbReference>
<accession>A0AA88E2G0</accession>
<reference evidence="5" key="1">
    <citation type="submission" date="2023-07" db="EMBL/GenBank/DDBJ databases">
        <title>draft genome sequence of fig (Ficus carica).</title>
        <authorList>
            <person name="Takahashi T."/>
            <person name="Nishimura K."/>
        </authorList>
    </citation>
    <scope>NUCLEOTIDE SEQUENCE</scope>
</reference>
<gene>
    <name evidence="5" type="ORF">TIFTF001_035011</name>
</gene>
<dbReference type="GO" id="GO:0006508">
    <property type="term" value="P:proteolysis"/>
    <property type="evidence" value="ECO:0007669"/>
    <property type="project" value="UniProtKB-KW"/>
</dbReference>
<dbReference type="InterPro" id="IPR003653">
    <property type="entry name" value="Peptidase_C48_C"/>
</dbReference>
<dbReference type="AlphaFoldDB" id="A0AA88E2G0"/>
<dbReference type="SUPFAM" id="SSF54001">
    <property type="entry name" value="Cysteine proteinases"/>
    <property type="match status" value="1"/>
</dbReference>
<evidence type="ECO:0000259" key="4">
    <source>
        <dbReference type="Pfam" id="PF02902"/>
    </source>
</evidence>
<feature type="domain" description="Ubiquitin-like protease family profile" evidence="4">
    <location>
        <begin position="3"/>
        <end position="37"/>
    </location>
</feature>
<comment type="similarity">
    <text evidence="1">Belongs to the peptidase C48 family.</text>
</comment>
<comment type="caution">
    <text evidence="5">The sequence shown here is derived from an EMBL/GenBank/DDBJ whole genome shotgun (WGS) entry which is preliminary data.</text>
</comment>
<dbReference type="Pfam" id="PF02902">
    <property type="entry name" value="Peptidase_C48"/>
    <property type="match status" value="1"/>
</dbReference>
<proteinExistence type="inferred from homology"/>
<evidence type="ECO:0000256" key="3">
    <source>
        <dbReference type="ARBA" id="ARBA00022801"/>
    </source>
</evidence>
<evidence type="ECO:0000313" key="6">
    <source>
        <dbReference type="Proteomes" id="UP001187192"/>
    </source>
</evidence>
<dbReference type="InterPro" id="IPR038765">
    <property type="entry name" value="Papain-like_cys_pep_sf"/>
</dbReference>
<evidence type="ECO:0000256" key="2">
    <source>
        <dbReference type="ARBA" id="ARBA00022670"/>
    </source>
</evidence>
<evidence type="ECO:0000313" key="5">
    <source>
        <dbReference type="EMBL" id="GMN65953.1"/>
    </source>
</evidence>